<organism evidence="4 5">
    <name type="scientific">Corynebacterium durum F0235</name>
    <dbReference type="NCBI Taxonomy" id="1035195"/>
    <lineage>
        <taxon>Bacteria</taxon>
        <taxon>Bacillati</taxon>
        <taxon>Actinomycetota</taxon>
        <taxon>Actinomycetes</taxon>
        <taxon>Mycobacteriales</taxon>
        <taxon>Corynebacteriaceae</taxon>
        <taxon>Corynebacterium</taxon>
    </lineage>
</organism>
<dbReference type="HOGENOM" id="CLU_084247_3_1_11"/>
<dbReference type="eggNOG" id="COG3236">
    <property type="taxonomic scope" value="Bacteria"/>
</dbReference>
<dbReference type="Gene3D" id="1.10.357.40">
    <property type="entry name" value="YbiA-like"/>
    <property type="match status" value="1"/>
</dbReference>
<feature type="domain" description="NADAR" evidence="3">
    <location>
        <begin position="34"/>
        <end position="171"/>
    </location>
</feature>
<dbReference type="InterPro" id="IPR037238">
    <property type="entry name" value="YbiA-like_sf"/>
</dbReference>
<evidence type="ECO:0000259" key="3">
    <source>
        <dbReference type="Pfam" id="PF08719"/>
    </source>
</evidence>
<accession>L1MGQ5</accession>
<dbReference type="PATRIC" id="fig|1035195.3.peg.1300"/>
<evidence type="ECO:0000256" key="2">
    <source>
        <dbReference type="ARBA" id="ARBA00000751"/>
    </source>
</evidence>
<evidence type="ECO:0000256" key="1">
    <source>
        <dbReference type="ARBA" id="ARBA00000022"/>
    </source>
</evidence>
<reference evidence="4 5" key="1">
    <citation type="submission" date="2012-05" db="EMBL/GenBank/DDBJ databases">
        <authorList>
            <person name="Weinstock G."/>
            <person name="Sodergren E."/>
            <person name="Lobos E.A."/>
            <person name="Fulton L."/>
            <person name="Fulton R."/>
            <person name="Courtney L."/>
            <person name="Fronick C."/>
            <person name="O'Laughlin M."/>
            <person name="Godfrey J."/>
            <person name="Wilson R.M."/>
            <person name="Miner T."/>
            <person name="Farmer C."/>
            <person name="Delehaunty K."/>
            <person name="Cordes M."/>
            <person name="Minx P."/>
            <person name="Tomlinson C."/>
            <person name="Chen J."/>
            <person name="Wollam A."/>
            <person name="Pepin K.H."/>
            <person name="Bhonagiri V."/>
            <person name="Zhang X."/>
            <person name="Suruliraj S."/>
            <person name="Warren W."/>
            <person name="Mitreva M."/>
            <person name="Mardis E.R."/>
            <person name="Wilson R.K."/>
        </authorList>
    </citation>
    <scope>NUCLEOTIDE SEQUENCE [LARGE SCALE GENOMIC DNA]</scope>
    <source>
        <strain evidence="4 5">F0235</strain>
    </source>
</reference>
<protein>
    <recommendedName>
        <fullName evidence="3">NADAR domain-containing protein</fullName>
    </recommendedName>
</protein>
<comment type="caution">
    <text evidence="4">The sequence shown here is derived from an EMBL/GenBank/DDBJ whole genome shotgun (WGS) entry which is preliminary data.</text>
</comment>
<dbReference type="NCBIfam" id="TIGR02464">
    <property type="entry name" value="ribofla_fusion"/>
    <property type="match status" value="1"/>
</dbReference>
<evidence type="ECO:0000313" key="4">
    <source>
        <dbReference type="EMBL" id="EKX90230.1"/>
    </source>
</evidence>
<keyword evidence="5" id="KW-1185">Reference proteome</keyword>
<evidence type="ECO:0000313" key="5">
    <source>
        <dbReference type="Proteomes" id="UP000010445"/>
    </source>
</evidence>
<dbReference type="AlphaFoldDB" id="L1MGQ5"/>
<sequence length="178" mass="20189">MRGTGYGASIRTQQPHIIFATFGDMDTHPHEIRFYSTNDDYGYMSNFAAYSFELDGTTWPTSEHYFQAMKFNDTTIQKNIRRLASPMLAARAGRDRKKPLRKDWESVKERIMYDAVLAKFTQNPDIAAELIATGNAILIEHTTKDSYWADGGDGSGKNRLGVILMRVRGELTHADDTQ</sequence>
<dbReference type="STRING" id="1035195.HMPREF9997_01445"/>
<gene>
    <name evidence="4" type="ORF">HMPREF9997_01445</name>
</gene>
<proteinExistence type="predicted"/>
<dbReference type="Proteomes" id="UP000010445">
    <property type="component" value="Unassembled WGS sequence"/>
</dbReference>
<name>L1MGQ5_9CORY</name>
<dbReference type="Pfam" id="PF08719">
    <property type="entry name" value="NADAR"/>
    <property type="match status" value="1"/>
</dbReference>
<dbReference type="InterPro" id="IPR012816">
    <property type="entry name" value="NADAR"/>
</dbReference>
<comment type="catalytic activity">
    <reaction evidence="1">
        <text>5-amino-6-(5-phospho-D-ribosylamino)uracil + H2O = 5,6-diaminouracil + D-ribose 5-phosphate</text>
        <dbReference type="Rhea" id="RHEA:55020"/>
        <dbReference type="ChEBI" id="CHEBI:15377"/>
        <dbReference type="ChEBI" id="CHEBI:46252"/>
        <dbReference type="ChEBI" id="CHEBI:58453"/>
        <dbReference type="ChEBI" id="CHEBI:78346"/>
    </reaction>
</comment>
<dbReference type="SUPFAM" id="SSF143990">
    <property type="entry name" value="YbiA-like"/>
    <property type="match status" value="1"/>
</dbReference>
<dbReference type="EMBL" id="AMEM01000018">
    <property type="protein sequence ID" value="EKX90230.1"/>
    <property type="molecule type" value="Genomic_DNA"/>
</dbReference>
<dbReference type="CDD" id="cd15457">
    <property type="entry name" value="NADAR"/>
    <property type="match status" value="1"/>
</dbReference>
<comment type="catalytic activity">
    <reaction evidence="2">
        <text>2,5-diamino-6-hydroxy-4-(5-phosphoribosylamino)-pyrimidine + H2O = 2,5,6-triamino-4-hydroxypyrimidine + D-ribose 5-phosphate</text>
        <dbReference type="Rhea" id="RHEA:23436"/>
        <dbReference type="ChEBI" id="CHEBI:15377"/>
        <dbReference type="ChEBI" id="CHEBI:58614"/>
        <dbReference type="ChEBI" id="CHEBI:78346"/>
        <dbReference type="ChEBI" id="CHEBI:137796"/>
    </reaction>
</comment>